<evidence type="ECO:0000313" key="3">
    <source>
        <dbReference type="Proteomes" id="UP000467841"/>
    </source>
</evidence>
<reference evidence="2" key="1">
    <citation type="submission" date="2020-01" db="EMBL/GenBank/DDBJ databases">
        <authorList>
            <person name="Mishra B."/>
        </authorList>
    </citation>
    <scope>NUCLEOTIDE SEQUENCE [LARGE SCALE GENOMIC DNA]</scope>
</reference>
<dbReference type="EMBL" id="CACVBM020000421">
    <property type="protein sequence ID" value="CAA7018754.1"/>
    <property type="molecule type" value="Genomic_DNA"/>
</dbReference>
<evidence type="ECO:0000256" key="1">
    <source>
        <dbReference type="SAM" id="MobiDB-lite"/>
    </source>
</evidence>
<gene>
    <name evidence="2" type="ORF">MERR_LOCUS5989</name>
</gene>
<organism evidence="2 3">
    <name type="scientific">Microthlaspi erraticum</name>
    <dbReference type="NCBI Taxonomy" id="1685480"/>
    <lineage>
        <taxon>Eukaryota</taxon>
        <taxon>Viridiplantae</taxon>
        <taxon>Streptophyta</taxon>
        <taxon>Embryophyta</taxon>
        <taxon>Tracheophyta</taxon>
        <taxon>Spermatophyta</taxon>
        <taxon>Magnoliopsida</taxon>
        <taxon>eudicotyledons</taxon>
        <taxon>Gunneridae</taxon>
        <taxon>Pentapetalae</taxon>
        <taxon>rosids</taxon>
        <taxon>malvids</taxon>
        <taxon>Brassicales</taxon>
        <taxon>Brassicaceae</taxon>
        <taxon>Coluteocarpeae</taxon>
        <taxon>Microthlaspi</taxon>
    </lineage>
</organism>
<feature type="compositionally biased region" description="Basic and acidic residues" evidence="1">
    <location>
        <begin position="10"/>
        <end position="20"/>
    </location>
</feature>
<keyword evidence="3" id="KW-1185">Reference proteome</keyword>
<proteinExistence type="predicted"/>
<name>A0A6D2I016_9BRAS</name>
<accession>A0A6D2I016</accession>
<dbReference type="AlphaFoldDB" id="A0A6D2I016"/>
<dbReference type="Proteomes" id="UP000467841">
    <property type="component" value="Unassembled WGS sequence"/>
</dbReference>
<comment type="caution">
    <text evidence="2">The sequence shown here is derived from an EMBL/GenBank/DDBJ whole genome shotgun (WGS) entry which is preliminary data.</text>
</comment>
<feature type="compositionally biased region" description="Basic and acidic residues" evidence="1">
    <location>
        <begin position="30"/>
        <end position="41"/>
    </location>
</feature>
<evidence type="ECO:0000313" key="2">
    <source>
        <dbReference type="EMBL" id="CAA7018754.1"/>
    </source>
</evidence>
<feature type="region of interest" description="Disordered" evidence="1">
    <location>
        <begin position="1"/>
        <end position="73"/>
    </location>
</feature>
<sequence>MILAEQISSRADHRSSRERNGLCSAGSILSRDRNRPRETHGQRGNRPRSAGFMYRNGPTVPVDPGSERSASAEISRPYANLADQITRPRQNLSVIGPNFSRPR</sequence>
<protein>
    <submittedName>
        <fullName evidence="2">Uncharacterized protein</fullName>
    </submittedName>
</protein>